<protein>
    <recommendedName>
        <fullName evidence="2">Reverse transcriptase Ty1/copia-type domain-containing protein</fullName>
    </recommendedName>
</protein>
<reference evidence="1" key="1">
    <citation type="submission" date="2014-11" db="EMBL/GenBank/DDBJ databases">
        <authorList>
            <person name="Otto D Thomas"/>
            <person name="Naeem Raeece"/>
        </authorList>
    </citation>
    <scope>NUCLEOTIDE SEQUENCE</scope>
</reference>
<dbReference type="EMBL" id="CDMZ01000737">
    <property type="protein sequence ID" value="CEM20476.1"/>
    <property type="molecule type" value="Genomic_DNA"/>
</dbReference>
<proteinExistence type="predicted"/>
<sequence length="121" mass="13731">MLETYSGTADPSLARVAFLWAVSYRLQAVKMDISTVFLQASIKDAVWLRLPSALPVKVYQGLHAGVFIRIQKAVYSLKDALKVYTSYFKKRVRSLGWTEISKSILVRRNQKGEPVVLLRVD</sequence>
<evidence type="ECO:0000313" key="1">
    <source>
        <dbReference type="EMBL" id="CEM20476.1"/>
    </source>
</evidence>
<accession>A0A0G4FYH0</accession>
<dbReference type="VEuPathDB" id="CryptoDB:Cvel_19398"/>
<dbReference type="PhylomeDB" id="A0A0G4FYH0"/>
<organism evidence="1">
    <name type="scientific">Chromera velia CCMP2878</name>
    <dbReference type="NCBI Taxonomy" id="1169474"/>
    <lineage>
        <taxon>Eukaryota</taxon>
        <taxon>Sar</taxon>
        <taxon>Alveolata</taxon>
        <taxon>Colpodellida</taxon>
        <taxon>Chromeraceae</taxon>
        <taxon>Chromera</taxon>
    </lineage>
</organism>
<dbReference type="AlphaFoldDB" id="A0A0G4FYH0"/>
<name>A0A0G4FYH0_9ALVE</name>
<gene>
    <name evidence="1" type="ORF">Cvel_19398</name>
</gene>
<evidence type="ECO:0008006" key="2">
    <source>
        <dbReference type="Google" id="ProtNLM"/>
    </source>
</evidence>